<evidence type="ECO:0000313" key="3">
    <source>
        <dbReference type="Proteomes" id="UP000619293"/>
    </source>
</evidence>
<dbReference type="Pfam" id="PF01978">
    <property type="entry name" value="TrmB"/>
    <property type="match status" value="1"/>
</dbReference>
<dbReference type="GO" id="GO:0003677">
    <property type="term" value="F:DNA binding"/>
    <property type="evidence" value="ECO:0007669"/>
    <property type="project" value="InterPro"/>
</dbReference>
<dbReference type="Pfam" id="PF00196">
    <property type="entry name" value="GerE"/>
    <property type="match status" value="1"/>
</dbReference>
<comment type="caution">
    <text evidence="2">The sequence shown here is derived from an EMBL/GenBank/DDBJ whole genome shotgun (WGS) entry which is preliminary data.</text>
</comment>
<dbReference type="PROSITE" id="PS50043">
    <property type="entry name" value="HTH_LUXR_2"/>
    <property type="match status" value="1"/>
</dbReference>
<dbReference type="Gene3D" id="1.10.10.10">
    <property type="entry name" value="Winged helix-like DNA-binding domain superfamily/Winged helix DNA-binding domain"/>
    <property type="match status" value="2"/>
</dbReference>
<dbReference type="InterPro" id="IPR036388">
    <property type="entry name" value="WH-like_DNA-bd_sf"/>
</dbReference>
<name>A0A8J3JKK9_9ACTN</name>
<keyword evidence="3" id="KW-1185">Reference proteome</keyword>
<dbReference type="SMART" id="SM00421">
    <property type="entry name" value="HTH_LUXR"/>
    <property type="match status" value="1"/>
</dbReference>
<evidence type="ECO:0000259" key="1">
    <source>
        <dbReference type="PROSITE" id="PS50043"/>
    </source>
</evidence>
<dbReference type="GO" id="GO:0006355">
    <property type="term" value="P:regulation of DNA-templated transcription"/>
    <property type="evidence" value="ECO:0007669"/>
    <property type="project" value="InterPro"/>
</dbReference>
<dbReference type="CDD" id="cd06170">
    <property type="entry name" value="LuxR_C_like"/>
    <property type="match status" value="1"/>
</dbReference>
<dbReference type="InterPro" id="IPR016032">
    <property type="entry name" value="Sig_transdc_resp-reg_C-effctor"/>
</dbReference>
<reference evidence="2 3" key="1">
    <citation type="submission" date="2021-01" db="EMBL/GenBank/DDBJ databases">
        <title>Whole genome shotgun sequence of Catellatospora chokoriensis NBRC 107358.</title>
        <authorList>
            <person name="Komaki H."/>
            <person name="Tamura T."/>
        </authorList>
    </citation>
    <scope>NUCLEOTIDE SEQUENCE [LARGE SCALE GENOMIC DNA]</scope>
    <source>
        <strain evidence="2 3">NBRC 107358</strain>
    </source>
</reference>
<protein>
    <submittedName>
        <fullName evidence="2">Transcriptional regulator</fullName>
    </submittedName>
</protein>
<feature type="domain" description="HTH luxR-type" evidence="1">
    <location>
        <begin position="273"/>
        <end position="338"/>
    </location>
</feature>
<dbReference type="SUPFAM" id="SSF46894">
    <property type="entry name" value="C-terminal effector domain of the bipartite response regulators"/>
    <property type="match status" value="1"/>
</dbReference>
<dbReference type="InterPro" id="IPR051797">
    <property type="entry name" value="TrmB-like"/>
</dbReference>
<dbReference type="EMBL" id="BONG01000001">
    <property type="protein sequence ID" value="GIF86597.1"/>
    <property type="molecule type" value="Genomic_DNA"/>
</dbReference>
<dbReference type="InterPro" id="IPR002831">
    <property type="entry name" value="Tscrpt_reg_TrmB_N"/>
</dbReference>
<dbReference type="PANTHER" id="PTHR34293">
    <property type="entry name" value="HTH-TYPE TRANSCRIPTIONAL REGULATOR TRMBL2"/>
    <property type="match status" value="1"/>
</dbReference>
<dbReference type="AlphaFoldDB" id="A0A8J3JKK9"/>
<organism evidence="2 3">
    <name type="scientific">Catellatospora chokoriensis</name>
    <dbReference type="NCBI Taxonomy" id="310353"/>
    <lineage>
        <taxon>Bacteria</taxon>
        <taxon>Bacillati</taxon>
        <taxon>Actinomycetota</taxon>
        <taxon>Actinomycetes</taxon>
        <taxon>Micromonosporales</taxon>
        <taxon>Micromonosporaceae</taxon>
        <taxon>Catellatospora</taxon>
    </lineage>
</organism>
<accession>A0A8J3JKK9</accession>
<gene>
    <name evidence="2" type="ORF">Cch02nite_00410</name>
</gene>
<dbReference type="InterPro" id="IPR000792">
    <property type="entry name" value="Tscrpt_reg_LuxR_C"/>
</dbReference>
<dbReference type="Proteomes" id="UP000619293">
    <property type="component" value="Unassembled WGS sequence"/>
</dbReference>
<sequence>MLHNVAEARSEDDGGSMLERLGVSAEAEAVYWAMLKHPTWDVEEIAEALSLPDSRVREALGFLAERAMIQPAAGRPGMLRAVSPKLGLTALLAHVEAELSERQQYFATVRASIVAVADAYDNGHERDEVVRLDGLDAVRDRLAELARTARHECATFTAGNALPPTAIESGKSLNQLALERGVAIRNIYQESSRNDPATLAYATWMASIGGRSRTVATVPMRLTLVDREIALLPLDVTDSSKGALEIRSGSMVAALCLLFDQTWELATPFGETPQLDEHGLNPQELTVLRLLNAGHTDESVGRKLGVSGRTARRVVADLMKRLGVESRFQAGAEAVRRGWL</sequence>
<evidence type="ECO:0000313" key="2">
    <source>
        <dbReference type="EMBL" id="GIF86597.1"/>
    </source>
</evidence>
<proteinExistence type="predicted"/>
<dbReference type="PANTHER" id="PTHR34293:SF1">
    <property type="entry name" value="HTH-TYPE TRANSCRIPTIONAL REGULATOR TRMBL2"/>
    <property type="match status" value="1"/>
</dbReference>